<dbReference type="PANTHER" id="PTHR46797">
    <property type="entry name" value="HTH-TYPE TRANSCRIPTIONAL REGULATOR"/>
    <property type="match status" value="1"/>
</dbReference>
<dbReference type="InterPro" id="IPR010982">
    <property type="entry name" value="Lambda_DNA-bd_dom_sf"/>
</dbReference>
<dbReference type="RefSeq" id="WP_107527675.1">
    <property type="nucleotide sequence ID" value="NZ_JAIBNU010000001.1"/>
</dbReference>
<dbReference type="EMBL" id="QXRZ01000001">
    <property type="protein sequence ID" value="RIL44761.1"/>
    <property type="molecule type" value="Genomic_DNA"/>
</dbReference>
<dbReference type="Gene3D" id="1.10.260.40">
    <property type="entry name" value="lambda repressor-like DNA-binding domains"/>
    <property type="match status" value="1"/>
</dbReference>
<dbReference type="Proteomes" id="UP000283576">
    <property type="component" value="Unassembled WGS sequence"/>
</dbReference>
<dbReference type="InterPro" id="IPR014710">
    <property type="entry name" value="RmlC-like_jellyroll"/>
</dbReference>
<reference evidence="5 6" key="1">
    <citation type="journal article" date="2016" name="Front. Microbiol.">
        <title>Comprehensive Phylogenetic Analysis of Bovine Non-aureus Staphylococci Species Based on Whole-Genome Sequencing.</title>
        <authorList>
            <person name="Naushad S."/>
            <person name="Barkema H.W."/>
            <person name="Luby C."/>
            <person name="Condas L.A."/>
            <person name="Nobrega D.B."/>
            <person name="Carson D.A."/>
            <person name="De Buck J."/>
        </authorList>
    </citation>
    <scope>NUCLEOTIDE SEQUENCE [LARGE SCALE GENOMIC DNA]</scope>
    <source>
        <strain evidence="5 6">SNUC 1388</strain>
    </source>
</reference>
<dbReference type="CDD" id="cd00093">
    <property type="entry name" value="HTH_XRE"/>
    <property type="match status" value="1"/>
</dbReference>
<sequence>MEDINKIVAENLKFYRKQNGYSLEYLSTISGVSKAMLGQIERYESTPSLTVLWKIAHSLKLSLADLTTEIHVNHVKKISAERLETIQSSDDGYIIYPYFTFDIHKKFESKMISLQRNGFMNGTPYGASSTVYITVYDGYLSLTIDGERYNVNSYDSIKFNGNVFHIFENHSESLCRFNMIVHY</sequence>
<dbReference type="SMART" id="SM00530">
    <property type="entry name" value="HTH_XRE"/>
    <property type="match status" value="1"/>
</dbReference>
<dbReference type="SUPFAM" id="SSF51182">
    <property type="entry name" value="RmlC-like cupins"/>
    <property type="match status" value="1"/>
</dbReference>
<protein>
    <submittedName>
        <fullName evidence="5">XRE family transcriptional regulator</fullName>
    </submittedName>
</protein>
<dbReference type="PROSITE" id="PS50943">
    <property type="entry name" value="HTH_CROC1"/>
    <property type="match status" value="1"/>
</dbReference>
<dbReference type="AlphaFoldDB" id="A0A2T4SYS2"/>
<keyword evidence="2" id="KW-0238">DNA-binding</keyword>
<dbReference type="InterPro" id="IPR001387">
    <property type="entry name" value="Cro/C1-type_HTH"/>
</dbReference>
<dbReference type="Gene3D" id="2.60.120.10">
    <property type="entry name" value="Jelly Rolls"/>
    <property type="match status" value="1"/>
</dbReference>
<accession>A0A2T4SYS2</accession>
<evidence type="ECO:0000259" key="4">
    <source>
        <dbReference type="PROSITE" id="PS50943"/>
    </source>
</evidence>
<name>A0A2T4SYS2_STAGA</name>
<keyword evidence="3" id="KW-0804">Transcription</keyword>
<evidence type="ECO:0000256" key="2">
    <source>
        <dbReference type="ARBA" id="ARBA00023125"/>
    </source>
</evidence>
<dbReference type="Pfam" id="PF01381">
    <property type="entry name" value="HTH_3"/>
    <property type="match status" value="1"/>
</dbReference>
<dbReference type="InterPro" id="IPR011051">
    <property type="entry name" value="RmlC_Cupin_sf"/>
</dbReference>
<gene>
    <name evidence="5" type="ORF">BUZ01_01940</name>
</gene>
<dbReference type="SUPFAM" id="SSF47413">
    <property type="entry name" value="lambda repressor-like DNA-binding domains"/>
    <property type="match status" value="1"/>
</dbReference>
<dbReference type="InterPro" id="IPR050807">
    <property type="entry name" value="TransReg_Diox_bact_type"/>
</dbReference>
<keyword evidence="1" id="KW-0805">Transcription regulation</keyword>
<evidence type="ECO:0000313" key="5">
    <source>
        <dbReference type="EMBL" id="RIL44761.1"/>
    </source>
</evidence>
<dbReference type="PANTHER" id="PTHR46797:SF23">
    <property type="entry name" value="HTH-TYPE TRANSCRIPTIONAL REGULATOR SUTR"/>
    <property type="match status" value="1"/>
</dbReference>
<evidence type="ECO:0000313" key="6">
    <source>
        <dbReference type="Proteomes" id="UP000283576"/>
    </source>
</evidence>
<comment type="caution">
    <text evidence="5">The sequence shown here is derived from an EMBL/GenBank/DDBJ whole genome shotgun (WGS) entry which is preliminary data.</text>
</comment>
<dbReference type="GO" id="GO:0005829">
    <property type="term" value="C:cytosol"/>
    <property type="evidence" value="ECO:0007669"/>
    <property type="project" value="TreeGrafter"/>
</dbReference>
<evidence type="ECO:0000256" key="3">
    <source>
        <dbReference type="ARBA" id="ARBA00023163"/>
    </source>
</evidence>
<evidence type="ECO:0000256" key="1">
    <source>
        <dbReference type="ARBA" id="ARBA00023015"/>
    </source>
</evidence>
<dbReference type="GO" id="GO:0003700">
    <property type="term" value="F:DNA-binding transcription factor activity"/>
    <property type="evidence" value="ECO:0007669"/>
    <property type="project" value="TreeGrafter"/>
</dbReference>
<proteinExistence type="predicted"/>
<organism evidence="5 6">
    <name type="scientific">Staphylococcus gallinarum</name>
    <dbReference type="NCBI Taxonomy" id="1293"/>
    <lineage>
        <taxon>Bacteria</taxon>
        <taxon>Bacillati</taxon>
        <taxon>Bacillota</taxon>
        <taxon>Bacilli</taxon>
        <taxon>Bacillales</taxon>
        <taxon>Staphylococcaceae</taxon>
        <taxon>Staphylococcus</taxon>
    </lineage>
</organism>
<dbReference type="GO" id="GO:0003677">
    <property type="term" value="F:DNA binding"/>
    <property type="evidence" value="ECO:0007669"/>
    <property type="project" value="UniProtKB-KW"/>
</dbReference>
<feature type="domain" description="HTH cro/C1-type" evidence="4">
    <location>
        <begin position="12"/>
        <end position="66"/>
    </location>
</feature>